<dbReference type="GO" id="GO:0006412">
    <property type="term" value="P:translation"/>
    <property type="evidence" value="ECO:0007669"/>
    <property type="project" value="UniProtKB-UniRule"/>
</dbReference>
<dbReference type="HAMAP" id="MF_00251">
    <property type="entry name" value="Ribosomal_bL36"/>
    <property type="match status" value="1"/>
</dbReference>
<evidence type="ECO:0000256" key="5">
    <source>
        <dbReference type="HAMAP-Rule" id="MF_00251"/>
    </source>
</evidence>
<dbReference type="PROSITE" id="PS00828">
    <property type="entry name" value="RIBOSOMAL_L36"/>
    <property type="match status" value="1"/>
</dbReference>
<dbReference type="PANTHER" id="PTHR42888">
    <property type="entry name" value="50S RIBOSOMAL PROTEIN L36, CHLOROPLASTIC"/>
    <property type="match status" value="1"/>
</dbReference>
<dbReference type="Pfam" id="PF00444">
    <property type="entry name" value="Ribosomal_L36"/>
    <property type="match status" value="1"/>
</dbReference>
<dbReference type="EMBL" id="KX808496">
    <property type="protein sequence ID" value="AOP19118.1"/>
    <property type="molecule type" value="Genomic_DNA"/>
</dbReference>
<evidence type="ECO:0000313" key="6">
    <source>
        <dbReference type="EMBL" id="AOP19118.1"/>
    </source>
</evidence>
<keyword evidence="6" id="KW-0150">Chloroplast</keyword>
<evidence type="ECO:0000256" key="3">
    <source>
        <dbReference type="ARBA" id="ARBA00023274"/>
    </source>
</evidence>
<gene>
    <name evidence="5 6" type="primary">rpl36</name>
</gene>
<dbReference type="GO" id="GO:1990904">
    <property type="term" value="C:ribonucleoprotein complex"/>
    <property type="evidence" value="ECO:0007669"/>
    <property type="project" value="UniProtKB-KW"/>
</dbReference>
<evidence type="ECO:0000256" key="1">
    <source>
        <dbReference type="ARBA" id="ARBA00007645"/>
    </source>
</evidence>
<keyword evidence="3 5" id="KW-0687">Ribonucleoprotein</keyword>
<keyword evidence="2 5" id="KW-0689">Ribosomal protein</keyword>
<name>A0A1C9JBA1_9CHLO</name>
<dbReference type="SUPFAM" id="SSF57840">
    <property type="entry name" value="Ribosomal protein L36"/>
    <property type="match status" value="1"/>
</dbReference>
<comment type="subcellular location">
    <subcellularLocation>
        <location evidence="5">Plastid</location>
        <location evidence="5">Chloroplast</location>
    </subcellularLocation>
</comment>
<accession>A0A1C9JBA1</accession>
<evidence type="ECO:0000256" key="4">
    <source>
        <dbReference type="ARBA" id="ARBA00035240"/>
    </source>
</evidence>
<sequence>MKVRSSIKKICQNCRQIRRKGQLFIICENPKHKQRQKRAPKKIYGFYCSY</sequence>
<dbReference type="InterPro" id="IPR035977">
    <property type="entry name" value="Ribosomal_bL36_sp"/>
</dbReference>
<dbReference type="GO" id="GO:0005840">
    <property type="term" value="C:ribosome"/>
    <property type="evidence" value="ECO:0007669"/>
    <property type="project" value="UniProtKB-KW"/>
</dbReference>
<comment type="similarity">
    <text evidence="1 5">Belongs to the bacterial ribosomal protein bL36 family.</text>
</comment>
<reference evidence="6" key="1">
    <citation type="journal article" date="2016" name="Genome Biol. Evol.">
        <title>Evolutionary Dynamics of Chloroplast Genomes in Low Light: A Case Study of the Endolithic Green Alga Ostreobium quekettii.</title>
        <authorList>
            <person name="R Marcelino V."/>
            <person name="Cremen M.C."/>
            <person name="Jackson C.J."/>
            <person name="Larkum A.A."/>
            <person name="Verbruggen H."/>
        </authorList>
    </citation>
    <scope>NUCLEOTIDE SEQUENCE</scope>
</reference>
<dbReference type="GO" id="GO:0009507">
    <property type="term" value="C:chloroplast"/>
    <property type="evidence" value="ECO:0007669"/>
    <property type="project" value="UniProtKB-SubCell"/>
</dbReference>
<dbReference type="PANTHER" id="PTHR42888:SF1">
    <property type="entry name" value="LARGE RIBOSOMAL SUBUNIT PROTEIN BL36C"/>
    <property type="match status" value="1"/>
</dbReference>
<dbReference type="InterPro" id="IPR000473">
    <property type="entry name" value="Ribosomal_bL36"/>
</dbReference>
<evidence type="ECO:0000256" key="2">
    <source>
        <dbReference type="ARBA" id="ARBA00022980"/>
    </source>
</evidence>
<dbReference type="GO" id="GO:0003735">
    <property type="term" value="F:structural constituent of ribosome"/>
    <property type="evidence" value="ECO:0007669"/>
    <property type="project" value="InterPro"/>
</dbReference>
<keyword evidence="6" id="KW-0934">Plastid</keyword>
<protein>
    <recommendedName>
        <fullName evidence="4 5">Large ribosomal subunit protein bL36c</fullName>
    </recommendedName>
</protein>
<dbReference type="AlphaFoldDB" id="A0A1C9JBA1"/>
<dbReference type="NCBIfam" id="TIGR01022">
    <property type="entry name" value="rpmJ_bact"/>
    <property type="match status" value="1"/>
</dbReference>
<geneLocation type="chloroplast" evidence="6"/>
<proteinExistence type="inferred from homology"/>
<organism evidence="6">
    <name type="scientific">Halimeda discoidea</name>
    <dbReference type="NCBI Taxonomy" id="118222"/>
    <lineage>
        <taxon>Eukaryota</taxon>
        <taxon>Viridiplantae</taxon>
        <taxon>Chlorophyta</taxon>
        <taxon>core chlorophytes</taxon>
        <taxon>Ulvophyceae</taxon>
        <taxon>TCBD clade</taxon>
        <taxon>Bryopsidales</taxon>
        <taxon>Halimedineae</taxon>
        <taxon>Halimedaceae</taxon>
        <taxon>Halimedeae</taxon>
        <taxon>Halimeda</taxon>
    </lineage>
</organism>
<reference evidence="6" key="2">
    <citation type="submission" date="2016-08" db="EMBL/GenBank/DDBJ databases">
        <authorList>
            <person name="Seilhamer J.J."/>
        </authorList>
    </citation>
    <scope>NUCLEOTIDE SEQUENCE</scope>
</reference>